<dbReference type="Pfam" id="PF00084">
    <property type="entry name" value="Sushi"/>
    <property type="match status" value="2"/>
</dbReference>
<keyword evidence="1 7" id="KW-0732">Signal</keyword>
<keyword evidence="6" id="KW-1133">Transmembrane helix</keyword>
<evidence type="ECO:0000259" key="9">
    <source>
        <dbReference type="PROSITE" id="PS50923"/>
    </source>
</evidence>
<evidence type="ECO:0000256" key="5">
    <source>
        <dbReference type="SAM" id="MobiDB-lite"/>
    </source>
</evidence>
<dbReference type="SMART" id="SM00032">
    <property type="entry name" value="CCP"/>
    <property type="match status" value="2"/>
</dbReference>
<feature type="domain" description="CUB" evidence="8">
    <location>
        <begin position="212"/>
        <end position="333"/>
    </location>
</feature>
<keyword evidence="4" id="KW-0768">Sushi</keyword>
<evidence type="ECO:0000256" key="1">
    <source>
        <dbReference type="ARBA" id="ARBA00022729"/>
    </source>
</evidence>
<name>A0A147BHC8_IXORI</name>
<protein>
    <submittedName>
        <fullName evidence="10">Putative c4b-binding protein beta chain</fullName>
    </submittedName>
</protein>
<dbReference type="SUPFAM" id="SSF49854">
    <property type="entry name" value="Spermadhesin, CUB domain"/>
    <property type="match status" value="1"/>
</dbReference>
<dbReference type="InterPro" id="IPR000859">
    <property type="entry name" value="CUB_dom"/>
</dbReference>
<dbReference type="Gene3D" id="2.10.70.10">
    <property type="entry name" value="Complement Module, domain 1"/>
    <property type="match status" value="2"/>
</dbReference>
<dbReference type="InterPro" id="IPR000436">
    <property type="entry name" value="Sushi_SCR_CCP_dom"/>
</dbReference>
<dbReference type="PANTHER" id="PTHR45656:SF4">
    <property type="entry name" value="PROTEIN CBR-CLEC-78"/>
    <property type="match status" value="1"/>
</dbReference>
<comment type="caution">
    <text evidence="4">Lacks conserved residue(s) required for the propagation of feature annotation.</text>
</comment>
<dbReference type="PROSITE" id="PS50923">
    <property type="entry name" value="SUSHI"/>
    <property type="match status" value="2"/>
</dbReference>
<dbReference type="EMBL" id="GEGO01005204">
    <property type="protein sequence ID" value="JAR90200.1"/>
    <property type="molecule type" value="Transcribed_RNA"/>
</dbReference>
<evidence type="ECO:0000256" key="4">
    <source>
        <dbReference type="PROSITE-ProRule" id="PRU00302"/>
    </source>
</evidence>
<evidence type="ECO:0000313" key="10">
    <source>
        <dbReference type="EMBL" id="JAR90200.1"/>
    </source>
</evidence>
<dbReference type="Gene3D" id="2.60.120.290">
    <property type="entry name" value="Spermadhesin, CUB domain"/>
    <property type="match status" value="1"/>
</dbReference>
<dbReference type="AlphaFoldDB" id="A0A147BHC8"/>
<feature type="region of interest" description="Disordered" evidence="5">
    <location>
        <begin position="422"/>
        <end position="584"/>
    </location>
</feature>
<feature type="domain" description="Sushi" evidence="9">
    <location>
        <begin position="335"/>
        <end position="392"/>
    </location>
</feature>
<reference evidence="10" key="1">
    <citation type="journal article" date="2018" name="PLoS Negl. Trop. Dis.">
        <title>Sialome diversity of ticks revealed by RNAseq of single tick salivary glands.</title>
        <authorList>
            <person name="Perner J."/>
            <person name="Kropackova S."/>
            <person name="Kopacek P."/>
            <person name="Ribeiro J.M."/>
        </authorList>
    </citation>
    <scope>NUCLEOTIDE SEQUENCE</scope>
    <source>
        <strain evidence="10">Siblings of single egg batch collected in Ceske Budejovice</strain>
        <tissue evidence="10">Salivary glands</tissue>
    </source>
</reference>
<feature type="domain" description="CUB" evidence="8">
    <location>
        <begin position="31"/>
        <end position="144"/>
    </location>
</feature>
<dbReference type="SUPFAM" id="SSF57535">
    <property type="entry name" value="Complement control module/SCR domain"/>
    <property type="match status" value="2"/>
</dbReference>
<accession>A0A147BHC8</accession>
<feature type="compositionally biased region" description="Acidic residues" evidence="5">
    <location>
        <begin position="549"/>
        <end position="558"/>
    </location>
</feature>
<dbReference type="Pfam" id="PF00431">
    <property type="entry name" value="CUB"/>
    <property type="match status" value="1"/>
</dbReference>
<feature type="compositionally biased region" description="Basic and acidic residues" evidence="5">
    <location>
        <begin position="568"/>
        <end position="582"/>
    </location>
</feature>
<sequence>MPRLRTTLSLSAVFLALVPCPSSSSPLTPACGETREGAEKGIVRPPQFPAGTDVVNCSWFFRAAPGFKLLVRVDNAEFASAQLRASVLRLSVDGQVLEISRNCVDCLESLVAGRELLVQFVSTKAADASRDGGTGSFQIRYKAFNPGQCERPRSPNQGYVFGRDWRLGREVSYHCNPPYDLLGSSSARCIVPEQRFVPEWSSVPPRCALSDCRKGPVHRTAGAGAIASPGFAEQRLPANRKCQWEIQAEAGHQVKAAFTRLRLPEHRLGGEAPHLYLFDGDENTPLANLSAVQIEDGESPLNVTTVSSKLLVVLLTGTRLEEDAVMYMEYAANPSTCPDPGRPDNGELVAYSLAVGSSVGFRCRPGYVLDGDSRAECLPTGTWSASRPKCVLDAGHGDHQDVAVDVHVEDVGQEDLIGILGGTPSPLGGPRGLTPPPAEVTTTSAPRRDVPKVAQAKPSKAKHTPVLKVSWSTTTSTTASPTPARASAETSEEALDPVAHVSGLKPALKEERGRWRTQQQDVHSHGGHRKEPGAAPRKPSAHLDPRPVDDDDGDDEESRGEPSQPSTSRDHQGRDGVHRDEGDFTDGLTVTMVAVIVAVTAPLAIAFLLLIVLVIYRRKYPVRMGFGRKFSTFENPMYVKKDAQDPRELARLSAADKDRF</sequence>
<dbReference type="PANTHER" id="PTHR45656">
    <property type="entry name" value="PROTEIN CBR-CLEC-78"/>
    <property type="match status" value="1"/>
</dbReference>
<keyword evidence="6" id="KW-0472">Membrane</keyword>
<dbReference type="InterPro" id="IPR035914">
    <property type="entry name" value="Sperma_CUB_dom_sf"/>
</dbReference>
<feature type="chain" id="PRO_5007542331" evidence="7">
    <location>
        <begin position="25"/>
        <end position="660"/>
    </location>
</feature>
<dbReference type="InterPro" id="IPR035976">
    <property type="entry name" value="Sushi/SCR/CCP_sf"/>
</dbReference>
<dbReference type="PROSITE" id="PS01180">
    <property type="entry name" value="CUB"/>
    <property type="match status" value="2"/>
</dbReference>
<evidence type="ECO:0000259" key="8">
    <source>
        <dbReference type="PROSITE" id="PS01180"/>
    </source>
</evidence>
<dbReference type="InterPro" id="IPR051277">
    <property type="entry name" value="SEZ6_CSMD_C4BPB_Regulators"/>
</dbReference>
<keyword evidence="2" id="KW-0677">Repeat</keyword>
<keyword evidence="6" id="KW-0812">Transmembrane</keyword>
<feature type="signal peptide" evidence="7">
    <location>
        <begin position="1"/>
        <end position="24"/>
    </location>
</feature>
<feature type="compositionally biased region" description="Low complexity" evidence="5">
    <location>
        <begin position="470"/>
        <end position="489"/>
    </location>
</feature>
<proteinExistence type="predicted"/>
<feature type="domain" description="Sushi" evidence="9">
    <location>
        <begin position="147"/>
        <end position="209"/>
    </location>
</feature>
<feature type="disulfide bond" evidence="4">
    <location>
        <begin position="363"/>
        <end position="390"/>
    </location>
</feature>
<evidence type="ECO:0000256" key="7">
    <source>
        <dbReference type="SAM" id="SignalP"/>
    </source>
</evidence>
<organism evidence="10">
    <name type="scientific">Ixodes ricinus</name>
    <name type="common">Common tick</name>
    <name type="synonym">Acarus ricinus</name>
    <dbReference type="NCBI Taxonomy" id="34613"/>
    <lineage>
        <taxon>Eukaryota</taxon>
        <taxon>Metazoa</taxon>
        <taxon>Ecdysozoa</taxon>
        <taxon>Arthropoda</taxon>
        <taxon>Chelicerata</taxon>
        <taxon>Arachnida</taxon>
        <taxon>Acari</taxon>
        <taxon>Parasitiformes</taxon>
        <taxon>Ixodida</taxon>
        <taxon>Ixodoidea</taxon>
        <taxon>Ixodidae</taxon>
        <taxon>Ixodinae</taxon>
        <taxon>Ixodes</taxon>
    </lineage>
</organism>
<evidence type="ECO:0000256" key="6">
    <source>
        <dbReference type="SAM" id="Phobius"/>
    </source>
</evidence>
<keyword evidence="3 4" id="KW-1015">Disulfide bond</keyword>
<evidence type="ECO:0000256" key="3">
    <source>
        <dbReference type="ARBA" id="ARBA00023157"/>
    </source>
</evidence>
<dbReference type="CDD" id="cd00033">
    <property type="entry name" value="CCP"/>
    <property type="match status" value="2"/>
</dbReference>
<feature type="transmembrane region" description="Helical" evidence="6">
    <location>
        <begin position="592"/>
        <end position="616"/>
    </location>
</feature>
<evidence type="ECO:0000256" key="2">
    <source>
        <dbReference type="ARBA" id="ARBA00022737"/>
    </source>
</evidence>